<dbReference type="STRING" id="1432141.A0A015N1D5"/>
<evidence type="ECO:0000259" key="1">
    <source>
        <dbReference type="PROSITE" id="PS50181"/>
    </source>
</evidence>
<dbReference type="CDD" id="cd09917">
    <property type="entry name" value="F-box_SF"/>
    <property type="match status" value="1"/>
</dbReference>
<comment type="caution">
    <text evidence="2">The sequence shown here is derived from an EMBL/GenBank/DDBJ whole genome shotgun (WGS) entry which is preliminary data.</text>
</comment>
<dbReference type="Proteomes" id="UP000022910">
    <property type="component" value="Unassembled WGS sequence"/>
</dbReference>
<evidence type="ECO:0000313" key="3">
    <source>
        <dbReference type="Proteomes" id="UP000022910"/>
    </source>
</evidence>
<protein>
    <recommendedName>
        <fullName evidence="1">F-box domain-containing protein</fullName>
    </recommendedName>
</protein>
<reference evidence="2 3" key="1">
    <citation type="submission" date="2014-02" db="EMBL/GenBank/DDBJ databases">
        <title>Single nucleus genome sequencing reveals high similarity among nuclei of an endomycorrhizal fungus.</title>
        <authorList>
            <person name="Lin K."/>
            <person name="Geurts R."/>
            <person name="Zhang Z."/>
            <person name="Limpens E."/>
            <person name="Saunders D.G."/>
            <person name="Mu D."/>
            <person name="Pang E."/>
            <person name="Cao H."/>
            <person name="Cha H."/>
            <person name="Lin T."/>
            <person name="Zhou Q."/>
            <person name="Shang Y."/>
            <person name="Li Y."/>
            <person name="Ivanov S."/>
            <person name="Sharma T."/>
            <person name="Velzen R.V."/>
            <person name="Ruijter N.D."/>
            <person name="Aanen D.K."/>
            <person name="Win J."/>
            <person name="Kamoun S."/>
            <person name="Bisseling T."/>
            <person name="Huang S."/>
        </authorList>
    </citation>
    <scope>NUCLEOTIDE SEQUENCE [LARGE SCALE GENOMIC DNA]</scope>
    <source>
        <strain evidence="3">DAOM197198w</strain>
    </source>
</reference>
<proteinExistence type="predicted"/>
<accession>A0A015N1D5</accession>
<keyword evidence="3" id="KW-1185">Reference proteome</keyword>
<dbReference type="EMBL" id="JEMT01014952">
    <property type="protein sequence ID" value="EXX72908.1"/>
    <property type="molecule type" value="Genomic_DNA"/>
</dbReference>
<name>A0A015N1D5_RHIIW</name>
<dbReference type="HOGENOM" id="CLU_021113_0_0_1"/>
<dbReference type="AlphaFoldDB" id="A0A015N1D5"/>
<dbReference type="SUPFAM" id="SSF81383">
    <property type="entry name" value="F-box domain"/>
    <property type="match status" value="1"/>
</dbReference>
<organism evidence="2 3">
    <name type="scientific">Rhizophagus irregularis (strain DAOM 197198w)</name>
    <name type="common">Glomus intraradices</name>
    <dbReference type="NCBI Taxonomy" id="1432141"/>
    <lineage>
        <taxon>Eukaryota</taxon>
        <taxon>Fungi</taxon>
        <taxon>Fungi incertae sedis</taxon>
        <taxon>Mucoromycota</taxon>
        <taxon>Glomeromycotina</taxon>
        <taxon>Glomeromycetes</taxon>
        <taxon>Glomerales</taxon>
        <taxon>Glomeraceae</taxon>
        <taxon>Rhizophagus</taxon>
    </lineage>
</organism>
<dbReference type="SMR" id="A0A015N1D5"/>
<dbReference type="Gene3D" id="1.20.1280.50">
    <property type="match status" value="1"/>
</dbReference>
<dbReference type="InterPro" id="IPR001810">
    <property type="entry name" value="F-box_dom"/>
</dbReference>
<gene>
    <name evidence="2" type="ORF">RirG_064970</name>
</gene>
<dbReference type="OrthoDB" id="2322499at2759"/>
<sequence length="472" mass="55219">MSEAVWNCVGSQRPMVKRCNSLTASASQSSLIVDIPCEVFIDICKFLPPLDLFTLSLVCKNFRNWLVARSNFGTEQIWRTARINWLTHLRSPPNGMPEQCYVFLHLIELGCQFCGNGKIDPHGGLPCEIPARIYWCFRVRCCQKCLLERTVTSKQIKEEGKVHSDLLRILPHYFKNNRPHIYWRSQVEAAYQEYVNLDRKDFDKWIYDKSIQLEEQNKIAAACAGSTQAELKKNQIGEKLKMLIRKLSLVVPNDANRTQRQVEVELKRCATYKKYTTNNNNKANFLIRLFNEDHWDLFQNLIRQEYEEKRKYAALRAQQFDIFCKTYSMVPEKFSMKDPIIKYLPYCRSFKTPYWDVTVPLEDNFLEKELIPTLCNEAAAIAKRSERTYPITTLTYALSLRNRHLFHCKLCENIGSPTPVLAYKDVKLHLQTQHDVKNISMKWMTTINYLAVGKSILKRDSQVVCFFFPLDD</sequence>
<dbReference type="PROSITE" id="PS50181">
    <property type="entry name" value="FBOX"/>
    <property type="match status" value="1"/>
</dbReference>
<feature type="domain" description="F-box" evidence="1">
    <location>
        <begin position="29"/>
        <end position="81"/>
    </location>
</feature>
<evidence type="ECO:0000313" key="2">
    <source>
        <dbReference type="EMBL" id="EXX72908.1"/>
    </source>
</evidence>
<dbReference type="InterPro" id="IPR036047">
    <property type="entry name" value="F-box-like_dom_sf"/>
</dbReference>
<dbReference type="Pfam" id="PF00646">
    <property type="entry name" value="F-box"/>
    <property type="match status" value="1"/>
</dbReference>